<dbReference type="EMBL" id="ALJD01000004">
    <property type="protein sequence ID" value="EJN59516.1"/>
    <property type="molecule type" value="Genomic_DNA"/>
</dbReference>
<evidence type="ECO:0000256" key="1">
    <source>
        <dbReference type="SAM" id="Phobius"/>
    </source>
</evidence>
<dbReference type="AlphaFoldDB" id="J3JFU0"/>
<dbReference type="OrthoDB" id="265845at2157"/>
<sequence length="327" mass="35273">MTQQNSGDSLTPVERWLLLTGNRSTVITLVLFCIFVVTGVLVQTGIVYVGPGSSLQSTLSGGVFSGLLTLITVALSINQLVLSRVFGSPNELSDQLDGNLQFRENVEDLAGVDVSPNDPGSFLALIADELEARAAKLDRHISESDQSFDADFSAFSRELVQYADHLGDAEGSDNTLEVLYISLGIEYADHIDTTRKLQRRHGDQLSEAAFDHLDAILELLKSVAVVRQFFKTLAIQQDLAELSRRLVYSGVVAVLLTYYLSGVYTASSSLPTTLSAGTMPLVITVATPLLLSPLVVLVSYLLRAATVALYTTSVGSFVPPEEKIETA</sequence>
<keyword evidence="1" id="KW-0812">Transmembrane</keyword>
<keyword evidence="1" id="KW-1133">Transmembrane helix</keyword>
<accession>J3JFU0</accession>
<dbReference type="Pfam" id="PF25927">
    <property type="entry name" value="DUF7972"/>
    <property type="match status" value="1"/>
</dbReference>
<gene>
    <name evidence="2" type="ORF">HSB1_16740</name>
</gene>
<dbReference type="RefSeq" id="WP_009366752.1">
    <property type="nucleotide sequence ID" value="NZ_ALJD01000004.1"/>
</dbReference>
<dbReference type="Proteomes" id="UP000007813">
    <property type="component" value="Unassembled WGS sequence"/>
</dbReference>
<proteinExistence type="predicted"/>
<reference evidence="2 3" key="1">
    <citation type="journal article" date="2012" name="J. Bacteriol.">
        <title>Draft Genome Sequence of the Extremely Halophilic Archaeon Halogranum salarium B-1T.</title>
        <authorList>
            <person name="Kim K.K."/>
            <person name="Lee K.C."/>
            <person name="Lee J.S."/>
        </authorList>
    </citation>
    <scope>NUCLEOTIDE SEQUENCE [LARGE SCALE GENOMIC DNA]</scope>
    <source>
        <strain evidence="2 3">B-1</strain>
    </source>
</reference>
<organism evidence="2 3">
    <name type="scientific">Halogranum salarium B-1</name>
    <dbReference type="NCBI Taxonomy" id="1210908"/>
    <lineage>
        <taxon>Archaea</taxon>
        <taxon>Methanobacteriati</taxon>
        <taxon>Methanobacteriota</taxon>
        <taxon>Stenosarchaea group</taxon>
        <taxon>Halobacteria</taxon>
        <taxon>Halobacteriales</taxon>
        <taxon>Haloferacaceae</taxon>
    </lineage>
</organism>
<keyword evidence="1" id="KW-0472">Membrane</keyword>
<dbReference type="eggNOG" id="arCOG08131">
    <property type="taxonomic scope" value="Archaea"/>
</dbReference>
<comment type="caution">
    <text evidence="2">The sequence shown here is derived from an EMBL/GenBank/DDBJ whole genome shotgun (WGS) entry which is preliminary data.</text>
</comment>
<name>J3JFU0_9EURY</name>
<feature type="transmembrane region" description="Helical" evidence="1">
    <location>
        <begin position="25"/>
        <end position="50"/>
    </location>
</feature>
<protein>
    <submittedName>
        <fullName evidence="2">Uncharacterized protein</fullName>
    </submittedName>
</protein>
<dbReference type="PATRIC" id="fig|1210908.3.peg.1601"/>
<evidence type="ECO:0000313" key="3">
    <source>
        <dbReference type="Proteomes" id="UP000007813"/>
    </source>
</evidence>
<evidence type="ECO:0000313" key="2">
    <source>
        <dbReference type="EMBL" id="EJN59516.1"/>
    </source>
</evidence>
<feature type="transmembrane region" description="Helical" evidence="1">
    <location>
        <begin position="62"/>
        <end position="82"/>
    </location>
</feature>
<feature type="transmembrane region" description="Helical" evidence="1">
    <location>
        <begin position="279"/>
        <end position="302"/>
    </location>
</feature>
<dbReference type="InterPro" id="IPR058278">
    <property type="entry name" value="DUF7972"/>
</dbReference>
<feature type="transmembrane region" description="Helical" evidence="1">
    <location>
        <begin position="246"/>
        <end position="267"/>
    </location>
</feature>